<dbReference type="SMART" id="SM00220">
    <property type="entry name" value="S_TKc"/>
    <property type="match status" value="1"/>
</dbReference>
<keyword evidence="6 12" id="KW-0418">Kinase</keyword>
<dbReference type="OrthoDB" id="5864500at2759"/>
<keyword evidence="4" id="KW-0808">Transferase</keyword>
<evidence type="ECO:0000256" key="3">
    <source>
        <dbReference type="ARBA" id="ARBA00022527"/>
    </source>
</evidence>
<comment type="catalytic activity">
    <reaction evidence="8">
        <text>L-threonyl-[protein] + ATP = O-phospho-L-threonyl-[protein] + ADP + H(+)</text>
        <dbReference type="Rhea" id="RHEA:46608"/>
        <dbReference type="Rhea" id="RHEA-COMP:11060"/>
        <dbReference type="Rhea" id="RHEA-COMP:11605"/>
        <dbReference type="ChEBI" id="CHEBI:15378"/>
        <dbReference type="ChEBI" id="CHEBI:30013"/>
        <dbReference type="ChEBI" id="CHEBI:30616"/>
        <dbReference type="ChEBI" id="CHEBI:61977"/>
        <dbReference type="ChEBI" id="CHEBI:456216"/>
        <dbReference type="EC" id="2.7.11.1"/>
    </reaction>
</comment>
<dbReference type="GO" id="GO:0005737">
    <property type="term" value="C:cytoplasm"/>
    <property type="evidence" value="ECO:0007669"/>
    <property type="project" value="TreeGrafter"/>
</dbReference>
<dbReference type="GO" id="GO:0043657">
    <property type="term" value="C:host cell"/>
    <property type="evidence" value="ECO:0007669"/>
    <property type="project" value="UniProtKB-SubCell"/>
</dbReference>
<comment type="caution">
    <text evidence="12">The sequence shown here is derived from an EMBL/GenBank/DDBJ whole genome shotgun (WGS) entry which is preliminary data.</text>
</comment>
<reference evidence="12" key="1">
    <citation type="journal article" date="2020" name="Ecol. Evol.">
        <title>Genome structure and content of the rice root-knot nematode (Meloidogyne graminicola).</title>
        <authorList>
            <person name="Phan N.T."/>
            <person name="Danchin E.G.J."/>
            <person name="Klopp C."/>
            <person name="Perfus-Barbeoch L."/>
            <person name="Kozlowski D.K."/>
            <person name="Koutsovoulos G.D."/>
            <person name="Lopez-Roques C."/>
            <person name="Bouchez O."/>
            <person name="Zahm M."/>
            <person name="Besnard G."/>
            <person name="Bellafiore S."/>
        </authorList>
    </citation>
    <scope>NUCLEOTIDE SEQUENCE</scope>
    <source>
        <strain evidence="12">VN-18</strain>
    </source>
</reference>
<dbReference type="EMBL" id="JABEBT010000039">
    <property type="protein sequence ID" value="KAF7635691.1"/>
    <property type="molecule type" value="Genomic_DNA"/>
</dbReference>
<evidence type="ECO:0000256" key="2">
    <source>
        <dbReference type="ARBA" id="ARBA00012513"/>
    </source>
</evidence>
<dbReference type="PANTHER" id="PTHR22984:SF25">
    <property type="entry name" value="PROTEIN KINASE DOMAIN-CONTAINING PROTEIN"/>
    <property type="match status" value="1"/>
</dbReference>
<proteinExistence type="predicted"/>
<evidence type="ECO:0000256" key="7">
    <source>
        <dbReference type="ARBA" id="ARBA00022840"/>
    </source>
</evidence>
<dbReference type="GO" id="GO:0005524">
    <property type="term" value="F:ATP binding"/>
    <property type="evidence" value="ECO:0007669"/>
    <property type="project" value="UniProtKB-KW"/>
</dbReference>
<dbReference type="AlphaFoldDB" id="A0A8S9ZQH9"/>
<keyword evidence="13" id="KW-1185">Reference proteome</keyword>
<feature type="region of interest" description="Disordered" evidence="10">
    <location>
        <begin position="354"/>
        <end position="384"/>
    </location>
</feature>
<evidence type="ECO:0000256" key="6">
    <source>
        <dbReference type="ARBA" id="ARBA00022777"/>
    </source>
</evidence>
<dbReference type="InterPro" id="IPR000719">
    <property type="entry name" value="Prot_kinase_dom"/>
</dbReference>
<evidence type="ECO:0000259" key="11">
    <source>
        <dbReference type="PROSITE" id="PS50011"/>
    </source>
</evidence>
<dbReference type="GO" id="GO:0004674">
    <property type="term" value="F:protein serine/threonine kinase activity"/>
    <property type="evidence" value="ECO:0007669"/>
    <property type="project" value="UniProtKB-KW"/>
</dbReference>
<gene>
    <name evidence="12" type="ORF">Mgra_00004933</name>
</gene>
<dbReference type="PROSITE" id="PS50011">
    <property type="entry name" value="PROTEIN_KINASE_DOM"/>
    <property type="match status" value="1"/>
</dbReference>
<dbReference type="Proteomes" id="UP000605970">
    <property type="component" value="Unassembled WGS sequence"/>
</dbReference>
<keyword evidence="3" id="KW-0723">Serine/threonine-protein kinase</keyword>
<feature type="domain" description="Protein kinase" evidence="11">
    <location>
        <begin position="1"/>
        <end position="187"/>
    </location>
</feature>
<evidence type="ECO:0000256" key="8">
    <source>
        <dbReference type="ARBA" id="ARBA00047899"/>
    </source>
</evidence>
<feature type="compositionally biased region" description="Basic and acidic residues" evidence="10">
    <location>
        <begin position="354"/>
        <end position="363"/>
    </location>
</feature>
<keyword evidence="7" id="KW-0067">ATP-binding</keyword>
<dbReference type="InterPro" id="IPR011009">
    <property type="entry name" value="Kinase-like_dom_sf"/>
</dbReference>
<evidence type="ECO:0000256" key="4">
    <source>
        <dbReference type="ARBA" id="ARBA00022679"/>
    </source>
</evidence>
<dbReference type="InterPro" id="IPR051138">
    <property type="entry name" value="PIM_Ser/Thr_kinase"/>
</dbReference>
<keyword evidence="5" id="KW-0547">Nucleotide-binding</keyword>
<evidence type="ECO:0000256" key="1">
    <source>
        <dbReference type="ARBA" id="ARBA00004340"/>
    </source>
</evidence>
<evidence type="ECO:0000256" key="10">
    <source>
        <dbReference type="SAM" id="MobiDB-lite"/>
    </source>
</evidence>
<protein>
    <recommendedName>
        <fullName evidence="2">non-specific serine/threonine protein kinase</fullName>
        <ecNumber evidence="2">2.7.11.1</ecNumber>
    </recommendedName>
</protein>
<evidence type="ECO:0000313" key="13">
    <source>
        <dbReference type="Proteomes" id="UP000605970"/>
    </source>
</evidence>
<accession>A0A8S9ZQH9</accession>
<comment type="subcellular location">
    <subcellularLocation>
        <location evidence="1">Host cell</location>
    </subcellularLocation>
</comment>
<comment type="catalytic activity">
    <reaction evidence="9">
        <text>L-seryl-[protein] + ATP = O-phospho-L-seryl-[protein] + ADP + H(+)</text>
        <dbReference type="Rhea" id="RHEA:17989"/>
        <dbReference type="Rhea" id="RHEA-COMP:9863"/>
        <dbReference type="Rhea" id="RHEA-COMP:11604"/>
        <dbReference type="ChEBI" id="CHEBI:15378"/>
        <dbReference type="ChEBI" id="CHEBI:29999"/>
        <dbReference type="ChEBI" id="CHEBI:30616"/>
        <dbReference type="ChEBI" id="CHEBI:83421"/>
        <dbReference type="ChEBI" id="CHEBI:456216"/>
        <dbReference type="EC" id="2.7.11.1"/>
    </reaction>
</comment>
<evidence type="ECO:0000256" key="9">
    <source>
        <dbReference type="ARBA" id="ARBA00048679"/>
    </source>
</evidence>
<evidence type="ECO:0000256" key="5">
    <source>
        <dbReference type="ARBA" id="ARBA00022741"/>
    </source>
</evidence>
<dbReference type="Pfam" id="PF00069">
    <property type="entry name" value="Pkinase"/>
    <property type="match status" value="1"/>
</dbReference>
<dbReference type="SUPFAM" id="SSF56112">
    <property type="entry name" value="Protein kinase-like (PK-like)"/>
    <property type="match status" value="1"/>
</dbReference>
<sequence length="410" mass="47440">MSRLSIKLALLSLWKDQKILWHVTLDLFDLIKVAGRLNENVSNKIFSQIVRTIDDLYYKHSIIHRDDENIILDMDTGKTWLCDFGAAEFKERIKSKQFHGTRSYCPPEVFEIQRFLPLEATIWSLGILLYTMLIGHPPFENVMHICSGKIRIPGYISKECRSLIENCLQSDPEKRLRLEQLSTHEWLVKSKTDSIGEFLEMNKSWKRKKRINSMGTSRTTESDSSEECSYRASTGLKEPEPISIPMTRNCLSIESTCRRPDSGFDTCSEGPMLRQSFNGSPSLSESSSQNPFCSLCSSSYYTVDGRFYDSPRGSLISSAYFSTSSKIRQDFQEMDYLSEDGELTIMEENQKITSRKDPKKWSPTEDEELTIIEEHPKRTNRKDPRKWRKVEYDVSSDEDETMILSKNVEI</sequence>
<dbReference type="Gene3D" id="1.10.510.10">
    <property type="entry name" value="Transferase(Phosphotransferase) domain 1"/>
    <property type="match status" value="1"/>
</dbReference>
<evidence type="ECO:0000313" key="12">
    <source>
        <dbReference type="EMBL" id="KAF7635691.1"/>
    </source>
</evidence>
<name>A0A8S9ZQH9_9BILA</name>
<organism evidence="12 13">
    <name type="scientific">Meloidogyne graminicola</name>
    <dbReference type="NCBI Taxonomy" id="189291"/>
    <lineage>
        <taxon>Eukaryota</taxon>
        <taxon>Metazoa</taxon>
        <taxon>Ecdysozoa</taxon>
        <taxon>Nematoda</taxon>
        <taxon>Chromadorea</taxon>
        <taxon>Rhabditida</taxon>
        <taxon>Tylenchina</taxon>
        <taxon>Tylenchomorpha</taxon>
        <taxon>Tylenchoidea</taxon>
        <taxon>Meloidogynidae</taxon>
        <taxon>Meloidogyninae</taxon>
        <taxon>Meloidogyne</taxon>
    </lineage>
</organism>
<dbReference type="PANTHER" id="PTHR22984">
    <property type="entry name" value="SERINE/THREONINE-PROTEIN KINASE PIM"/>
    <property type="match status" value="1"/>
</dbReference>
<dbReference type="EC" id="2.7.11.1" evidence="2"/>